<dbReference type="STRING" id="447.Lboz_0526"/>
<keyword evidence="3" id="KW-1185">Reference proteome</keyword>
<dbReference type="Proteomes" id="UP000054695">
    <property type="component" value="Unassembled WGS sequence"/>
</dbReference>
<dbReference type="EMBL" id="LNXU01000004">
    <property type="protein sequence ID" value="KTC76456.1"/>
    <property type="molecule type" value="Genomic_DNA"/>
</dbReference>
<feature type="region of interest" description="Disordered" evidence="1">
    <location>
        <begin position="1"/>
        <end position="32"/>
    </location>
</feature>
<dbReference type="OrthoDB" id="5639121at2"/>
<name>A0A0W0RZM9_LEGBO</name>
<proteinExistence type="predicted"/>
<organism evidence="2 3">
    <name type="scientific">Legionella bozemanae</name>
    <name type="common">Fluoribacter bozemanae</name>
    <dbReference type="NCBI Taxonomy" id="447"/>
    <lineage>
        <taxon>Bacteria</taxon>
        <taxon>Pseudomonadati</taxon>
        <taxon>Pseudomonadota</taxon>
        <taxon>Gammaproteobacteria</taxon>
        <taxon>Legionellales</taxon>
        <taxon>Legionellaceae</taxon>
        <taxon>Legionella</taxon>
    </lineage>
</organism>
<sequence>MKIYQNPNPHAVERLNKIKNQKKPSNLTGSKHEKKIVEHDIEKTDKEIFETMSEEQAWRETLEKNKSH</sequence>
<accession>A0A0W0RZM9</accession>
<dbReference type="PATRIC" id="fig|447.4.peg.564"/>
<gene>
    <name evidence="2" type="ORF">Lboz_0526</name>
</gene>
<protein>
    <submittedName>
        <fullName evidence="2">Uncharacterized protein</fullName>
    </submittedName>
</protein>
<dbReference type="RefSeq" id="WP_058458222.1">
    <property type="nucleotide sequence ID" value="NZ_CAAAIY010000013.1"/>
</dbReference>
<evidence type="ECO:0000313" key="2">
    <source>
        <dbReference type="EMBL" id="KTC76456.1"/>
    </source>
</evidence>
<reference evidence="2 3" key="1">
    <citation type="submission" date="2015-11" db="EMBL/GenBank/DDBJ databases">
        <title>Genomic analysis of 38 Legionella species identifies large and diverse effector repertoires.</title>
        <authorList>
            <person name="Burstein D."/>
            <person name="Amaro F."/>
            <person name="Zusman T."/>
            <person name="Lifshitz Z."/>
            <person name="Cohen O."/>
            <person name="Gilbert J.A."/>
            <person name="Pupko T."/>
            <person name="Shuman H.A."/>
            <person name="Segal G."/>
        </authorList>
    </citation>
    <scope>NUCLEOTIDE SEQUENCE [LARGE SCALE GENOMIC DNA]</scope>
    <source>
        <strain evidence="2 3">WIGA</strain>
    </source>
</reference>
<evidence type="ECO:0000313" key="3">
    <source>
        <dbReference type="Proteomes" id="UP000054695"/>
    </source>
</evidence>
<evidence type="ECO:0000256" key="1">
    <source>
        <dbReference type="SAM" id="MobiDB-lite"/>
    </source>
</evidence>
<dbReference type="AlphaFoldDB" id="A0A0W0RZM9"/>
<comment type="caution">
    <text evidence="2">The sequence shown here is derived from an EMBL/GenBank/DDBJ whole genome shotgun (WGS) entry which is preliminary data.</text>
</comment>